<dbReference type="EMBL" id="BARS01038772">
    <property type="protein sequence ID" value="GAG14049.1"/>
    <property type="molecule type" value="Genomic_DNA"/>
</dbReference>
<gene>
    <name evidence="2" type="ORF">S01H1_59281</name>
</gene>
<evidence type="ECO:0000313" key="2">
    <source>
        <dbReference type="EMBL" id="GAG14049.1"/>
    </source>
</evidence>
<dbReference type="SUPFAM" id="SSF82771">
    <property type="entry name" value="GIY-YIG endonuclease"/>
    <property type="match status" value="1"/>
</dbReference>
<dbReference type="InterPro" id="IPR035901">
    <property type="entry name" value="GIY-YIG_endonuc_sf"/>
</dbReference>
<protein>
    <recommendedName>
        <fullName evidence="1">GIY-YIG domain-containing protein</fullName>
    </recommendedName>
</protein>
<dbReference type="Gene3D" id="3.40.1440.10">
    <property type="entry name" value="GIY-YIG endonuclease"/>
    <property type="match status" value="1"/>
</dbReference>
<dbReference type="AlphaFoldDB" id="X0V7B2"/>
<reference evidence="2" key="1">
    <citation type="journal article" date="2014" name="Front. Microbiol.">
        <title>High frequency of phylogenetically diverse reductive dehalogenase-homologous genes in deep subseafloor sedimentary metagenomes.</title>
        <authorList>
            <person name="Kawai M."/>
            <person name="Futagami T."/>
            <person name="Toyoda A."/>
            <person name="Takaki Y."/>
            <person name="Nishi S."/>
            <person name="Hori S."/>
            <person name="Arai W."/>
            <person name="Tsubouchi T."/>
            <person name="Morono Y."/>
            <person name="Uchiyama I."/>
            <person name="Ito T."/>
            <person name="Fujiyama A."/>
            <person name="Inagaki F."/>
            <person name="Takami H."/>
        </authorList>
    </citation>
    <scope>NUCLEOTIDE SEQUENCE</scope>
    <source>
        <strain evidence="2">Expedition CK06-06</strain>
    </source>
</reference>
<name>X0V7B2_9ZZZZ</name>
<dbReference type="PANTHER" id="PTHR34477:SF5">
    <property type="entry name" value="BSL5627 PROTEIN"/>
    <property type="match status" value="1"/>
</dbReference>
<dbReference type="PANTHER" id="PTHR34477">
    <property type="entry name" value="UPF0213 PROTEIN YHBQ"/>
    <property type="match status" value="1"/>
</dbReference>
<dbReference type="CDD" id="cd10448">
    <property type="entry name" value="GIY-YIG_unchar_3"/>
    <property type="match status" value="1"/>
</dbReference>
<organism evidence="2">
    <name type="scientific">marine sediment metagenome</name>
    <dbReference type="NCBI Taxonomy" id="412755"/>
    <lineage>
        <taxon>unclassified sequences</taxon>
        <taxon>metagenomes</taxon>
        <taxon>ecological metagenomes</taxon>
    </lineage>
</organism>
<dbReference type="Pfam" id="PF01541">
    <property type="entry name" value="GIY-YIG"/>
    <property type="match status" value="1"/>
</dbReference>
<sequence length="103" mass="12565">MSTANYYNNENQYYIYILANKRNGTLYIGVTSNLIKRVYEHKKNLVDGFTKKYNIHKLAYYEITNDIESAIRREKQLKKWNRKWKMNLIEKSNPEWIDLYYGL</sequence>
<dbReference type="InterPro" id="IPR050190">
    <property type="entry name" value="UPF0213_domain"/>
</dbReference>
<dbReference type="PROSITE" id="PS50164">
    <property type="entry name" value="GIY_YIG"/>
    <property type="match status" value="1"/>
</dbReference>
<evidence type="ECO:0000259" key="1">
    <source>
        <dbReference type="PROSITE" id="PS50164"/>
    </source>
</evidence>
<dbReference type="SMART" id="SM00465">
    <property type="entry name" value="GIYc"/>
    <property type="match status" value="1"/>
</dbReference>
<feature type="domain" description="GIY-YIG" evidence="1">
    <location>
        <begin position="11"/>
        <end position="88"/>
    </location>
</feature>
<accession>X0V7B2</accession>
<dbReference type="InterPro" id="IPR000305">
    <property type="entry name" value="GIY-YIG_endonuc"/>
</dbReference>
<comment type="caution">
    <text evidence="2">The sequence shown here is derived from an EMBL/GenBank/DDBJ whole genome shotgun (WGS) entry which is preliminary data.</text>
</comment>
<proteinExistence type="predicted"/>